<dbReference type="EMBL" id="BDGI01000044">
    <property type="protein sequence ID" value="GAV27728.1"/>
    <property type="molecule type" value="Genomic_DNA"/>
</dbReference>
<evidence type="ECO:0000256" key="14">
    <source>
        <dbReference type="RuleBase" id="RU361156"/>
    </source>
</evidence>
<dbReference type="PRINTS" id="PR00724">
    <property type="entry name" value="CRBOXYPTASEC"/>
</dbReference>
<evidence type="ECO:0000256" key="9">
    <source>
        <dbReference type="ARBA" id="ARBA00022801"/>
    </source>
</evidence>
<comment type="catalytic activity">
    <reaction evidence="1">
        <text>Preferential release of a C-terminal arginine or lysine residue.</text>
        <dbReference type="EC" id="3.4.16.6"/>
    </reaction>
</comment>
<sequence length="650" mass="73512">MHAGHIPVTEDQSSLYFWSFQSVNETYSTGQTRPLIIWLNGGPGCSSMDGALMEIGPLRVHNETSVVWNEGWFNMGDLIFIDQPIGTGFSSRLADDNYDPDLKESSNHLFTFVEKYFEIFESNYDKYDSIILAGESYAGQYIPHLARLMKDSAKFRDKLKALLLGNAWLDPNLQALSYLPFSIDNGLVDPTLQEDSRKLTVMLENQDKCQNVRNTPAGKEKFEDERCESIIMSLLRLYKKNRNECINVYDIKKTDSYPACGNNWPEILPDVTSFLNLQQVQGALHVVNGDHGSNVWRECSNEVSSHYNPSDNVNGASLLNGLLMDGVRVNLFSGTSDLICNYLGSEMVMREYLTPYLQQHGYQILLNSLSEPHRLMKREVDKFKMDSKWLHDDAEVGSFWQRGNLTYIKVDNASHMVAYDVSGPSIGIIGLSLRDSSEGQHSEVKTYSSPEKKHQLELAQQQKEEEAKQQAESNADSNSSDHSTTTTKSSKRLLALFLLIIVLAVLALYFFRVSTRKPSRYSALAGAHKPSTYGRYAYEWVSGTGAKGKGKNSKKKRVHWVDLEELDEDGSPSLPSKSDSNSTNNQKLTIDAELENDRHVKSFEMEDLELDADHEPFDSTLQHPREGSFETEELEIQLQDLTKSHMGERL</sequence>
<evidence type="ECO:0000256" key="8">
    <source>
        <dbReference type="ARBA" id="ARBA00022729"/>
    </source>
</evidence>
<feature type="compositionally biased region" description="Basic and acidic residues" evidence="15">
    <location>
        <begin position="611"/>
        <end position="628"/>
    </location>
</feature>
<feature type="region of interest" description="Disordered" evidence="15">
    <location>
        <begin position="607"/>
        <end position="631"/>
    </location>
</feature>
<comment type="caution">
    <text evidence="17">The sequence shown here is derived from an EMBL/GenBank/DDBJ whole genome shotgun (WGS) entry which is preliminary data.</text>
</comment>
<proteinExistence type="inferred from homology"/>
<keyword evidence="7" id="KW-0053">Apoptosis</keyword>
<dbReference type="InterPro" id="IPR029058">
    <property type="entry name" value="AB_hydrolase_fold"/>
</dbReference>
<dbReference type="GO" id="GO:0005802">
    <property type="term" value="C:trans-Golgi network"/>
    <property type="evidence" value="ECO:0007669"/>
    <property type="project" value="TreeGrafter"/>
</dbReference>
<feature type="transmembrane region" description="Helical" evidence="16">
    <location>
        <begin position="493"/>
        <end position="511"/>
    </location>
</feature>
<keyword evidence="4 14" id="KW-0121">Carboxypeptidase</keyword>
<keyword evidence="5 14" id="KW-0645">Protease</keyword>
<comment type="subcellular location">
    <subcellularLocation>
        <location evidence="2">Golgi apparatus</location>
        <location evidence="2">trans-Golgi network membrane</location>
        <topology evidence="2">Single-pass type I membrane protein</topology>
    </subcellularLocation>
</comment>
<feature type="compositionally biased region" description="Basic and acidic residues" evidence="15">
    <location>
        <begin position="459"/>
        <end position="469"/>
    </location>
</feature>
<evidence type="ECO:0000256" key="5">
    <source>
        <dbReference type="ARBA" id="ARBA00022670"/>
    </source>
</evidence>
<feature type="compositionally biased region" description="Low complexity" evidence="15">
    <location>
        <begin position="571"/>
        <end position="582"/>
    </location>
</feature>
<dbReference type="Pfam" id="PF00450">
    <property type="entry name" value="Peptidase_S10"/>
    <property type="match status" value="1"/>
</dbReference>
<dbReference type="InterPro" id="IPR001563">
    <property type="entry name" value="Peptidase_S10"/>
</dbReference>
<dbReference type="InterPro" id="IPR018202">
    <property type="entry name" value="Ser_caboxypep_ser_AS"/>
</dbReference>
<evidence type="ECO:0000256" key="6">
    <source>
        <dbReference type="ARBA" id="ARBA00022692"/>
    </source>
</evidence>
<protein>
    <recommendedName>
        <fullName evidence="14">Carboxypeptidase</fullName>
        <ecNumber evidence="14">3.4.16.-</ecNumber>
    </recommendedName>
</protein>
<evidence type="ECO:0000256" key="13">
    <source>
        <dbReference type="ARBA" id="ARBA00023180"/>
    </source>
</evidence>
<evidence type="ECO:0000256" key="10">
    <source>
        <dbReference type="ARBA" id="ARBA00022989"/>
    </source>
</evidence>
<dbReference type="AlphaFoldDB" id="A0A1Q2YDZ7"/>
<evidence type="ECO:0000256" key="12">
    <source>
        <dbReference type="ARBA" id="ARBA00023136"/>
    </source>
</evidence>
<evidence type="ECO:0000256" key="11">
    <source>
        <dbReference type="ARBA" id="ARBA00023034"/>
    </source>
</evidence>
<keyword evidence="6 16" id="KW-0812">Transmembrane</keyword>
<keyword evidence="18" id="KW-1185">Reference proteome</keyword>
<dbReference type="SUPFAM" id="SSF53474">
    <property type="entry name" value="alpha/beta-Hydrolases"/>
    <property type="match status" value="1"/>
</dbReference>
<dbReference type="PANTHER" id="PTHR11802:SF190">
    <property type="entry name" value="PHEROMONE-PROCESSING CARBOXYPEPTIDASE KEX1"/>
    <property type="match status" value="1"/>
</dbReference>
<evidence type="ECO:0000313" key="18">
    <source>
        <dbReference type="Proteomes" id="UP000186136"/>
    </source>
</evidence>
<accession>A0A1Q2YDZ7</accession>
<dbReference type="GO" id="GO:0006915">
    <property type="term" value="P:apoptotic process"/>
    <property type="evidence" value="ECO:0007669"/>
    <property type="project" value="UniProtKB-KW"/>
</dbReference>
<keyword evidence="10 16" id="KW-1133">Transmembrane helix</keyword>
<evidence type="ECO:0000256" key="16">
    <source>
        <dbReference type="SAM" id="Phobius"/>
    </source>
</evidence>
<evidence type="ECO:0000256" key="2">
    <source>
        <dbReference type="ARBA" id="ARBA00004393"/>
    </source>
</evidence>
<keyword evidence="8" id="KW-0732">Signal</keyword>
<comment type="similarity">
    <text evidence="3 14">Belongs to the peptidase S10 family.</text>
</comment>
<keyword evidence="9 14" id="KW-0378">Hydrolase</keyword>
<evidence type="ECO:0000256" key="4">
    <source>
        <dbReference type="ARBA" id="ARBA00022645"/>
    </source>
</evidence>
<dbReference type="OrthoDB" id="443318at2759"/>
<dbReference type="GO" id="GO:0004185">
    <property type="term" value="F:serine-type carboxypeptidase activity"/>
    <property type="evidence" value="ECO:0007669"/>
    <property type="project" value="UniProtKB-UniRule"/>
</dbReference>
<feature type="region of interest" description="Disordered" evidence="15">
    <location>
        <begin position="564"/>
        <end position="585"/>
    </location>
</feature>
<evidence type="ECO:0000313" key="17">
    <source>
        <dbReference type="EMBL" id="GAV27728.1"/>
    </source>
</evidence>
<dbReference type="PROSITE" id="PS00131">
    <property type="entry name" value="CARBOXYPEPT_SER_SER"/>
    <property type="match status" value="1"/>
</dbReference>
<dbReference type="Proteomes" id="UP000186136">
    <property type="component" value="Unassembled WGS sequence"/>
</dbReference>
<feature type="region of interest" description="Disordered" evidence="15">
    <location>
        <begin position="459"/>
        <end position="486"/>
    </location>
</feature>
<evidence type="ECO:0000256" key="3">
    <source>
        <dbReference type="ARBA" id="ARBA00009431"/>
    </source>
</evidence>
<keyword evidence="12 16" id="KW-0472">Membrane</keyword>
<keyword evidence="11" id="KW-0333">Golgi apparatus</keyword>
<dbReference type="PANTHER" id="PTHR11802">
    <property type="entry name" value="SERINE PROTEASE FAMILY S10 SERINE CARBOXYPEPTIDASE"/>
    <property type="match status" value="1"/>
</dbReference>
<evidence type="ECO:0000256" key="1">
    <source>
        <dbReference type="ARBA" id="ARBA00001003"/>
    </source>
</evidence>
<reference evidence="17 18" key="1">
    <citation type="submission" date="2016-08" db="EMBL/GenBank/DDBJ databases">
        <title>Whole genome shotgun sequence of Pichia membranifaciens KS47-1.</title>
        <authorList>
            <person name="Konishi M."/>
            <person name="Ishida M."/>
            <person name="Arakawa T."/>
            <person name="Kato Y."/>
            <person name="Horiuchi J."/>
        </authorList>
    </citation>
    <scope>NUCLEOTIDE SEQUENCE [LARGE SCALE GENOMIC DNA]</scope>
    <source>
        <strain evidence="17 18">KS47-1</strain>
    </source>
</reference>
<feature type="compositionally biased region" description="Low complexity" evidence="15">
    <location>
        <begin position="470"/>
        <end position="486"/>
    </location>
</feature>
<organism evidence="17 18">
    <name type="scientific">Pichia membranifaciens</name>
    <dbReference type="NCBI Taxonomy" id="4926"/>
    <lineage>
        <taxon>Eukaryota</taxon>
        <taxon>Fungi</taxon>
        <taxon>Dikarya</taxon>
        <taxon>Ascomycota</taxon>
        <taxon>Saccharomycotina</taxon>
        <taxon>Pichiomycetes</taxon>
        <taxon>Pichiales</taxon>
        <taxon>Pichiaceae</taxon>
        <taxon>Pichia</taxon>
    </lineage>
</organism>
<gene>
    <name evidence="17" type="ORF">PMKS-001196</name>
</gene>
<dbReference type="GO" id="GO:0006508">
    <property type="term" value="P:proteolysis"/>
    <property type="evidence" value="ECO:0007669"/>
    <property type="project" value="UniProtKB-KW"/>
</dbReference>
<evidence type="ECO:0000256" key="15">
    <source>
        <dbReference type="SAM" id="MobiDB-lite"/>
    </source>
</evidence>
<evidence type="ECO:0000256" key="7">
    <source>
        <dbReference type="ARBA" id="ARBA00022703"/>
    </source>
</evidence>
<name>A0A1Q2YDZ7_9ASCO</name>
<keyword evidence="13" id="KW-0325">Glycoprotein</keyword>
<dbReference type="Gene3D" id="3.40.50.1820">
    <property type="entry name" value="alpha/beta hydrolase"/>
    <property type="match status" value="1"/>
</dbReference>
<dbReference type="EC" id="3.4.16.-" evidence="14"/>